<comment type="similarity">
    <text evidence="6">Belongs to the YccS/YhfK family.</text>
</comment>
<organism evidence="11 12">
    <name type="scientific">Corallincola platygyrae</name>
    <dbReference type="NCBI Taxonomy" id="1193278"/>
    <lineage>
        <taxon>Bacteria</taxon>
        <taxon>Pseudomonadati</taxon>
        <taxon>Pseudomonadota</taxon>
        <taxon>Gammaproteobacteria</taxon>
        <taxon>Alteromonadales</taxon>
        <taxon>Psychromonadaceae</taxon>
        <taxon>Corallincola</taxon>
    </lineage>
</organism>
<evidence type="ECO:0000259" key="9">
    <source>
        <dbReference type="Pfam" id="PF12805"/>
    </source>
</evidence>
<dbReference type="InterPro" id="IPR049453">
    <property type="entry name" value="Memb_transporter_dom"/>
</dbReference>
<evidence type="ECO:0000313" key="11">
    <source>
        <dbReference type="EMBL" id="MFD2094382.1"/>
    </source>
</evidence>
<dbReference type="InterPro" id="IPR010019">
    <property type="entry name" value="Integral_membrane_YccS"/>
</dbReference>
<evidence type="ECO:0000313" key="12">
    <source>
        <dbReference type="Proteomes" id="UP001597380"/>
    </source>
</evidence>
<dbReference type="InterPro" id="IPR010020">
    <property type="entry name" value="Integral_membrane_YCCS_YHJK"/>
</dbReference>
<feature type="domain" description="Integral membrane bound transporter" evidence="10">
    <location>
        <begin position="406"/>
        <end position="526"/>
    </location>
</feature>
<dbReference type="NCBIfam" id="TIGR01666">
    <property type="entry name" value="YCCS"/>
    <property type="match status" value="1"/>
</dbReference>
<keyword evidence="5 8" id="KW-0472">Membrane</keyword>
<feature type="transmembrane region" description="Helical" evidence="8">
    <location>
        <begin position="442"/>
        <end position="460"/>
    </location>
</feature>
<evidence type="ECO:0000259" key="10">
    <source>
        <dbReference type="Pfam" id="PF13515"/>
    </source>
</evidence>
<dbReference type="InterPro" id="IPR032692">
    <property type="entry name" value="YccS_N"/>
</dbReference>
<keyword evidence="2" id="KW-1003">Cell membrane</keyword>
<feature type="transmembrane region" description="Helical" evidence="8">
    <location>
        <begin position="20"/>
        <end position="37"/>
    </location>
</feature>
<reference evidence="12" key="1">
    <citation type="journal article" date="2019" name="Int. J. Syst. Evol. Microbiol.">
        <title>The Global Catalogue of Microorganisms (GCM) 10K type strain sequencing project: providing services to taxonomists for standard genome sequencing and annotation.</title>
        <authorList>
            <consortium name="The Broad Institute Genomics Platform"/>
            <consortium name="The Broad Institute Genome Sequencing Center for Infectious Disease"/>
            <person name="Wu L."/>
            <person name="Ma J."/>
        </authorList>
    </citation>
    <scope>NUCLEOTIDE SEQUENCE [LARGE SCALE GENOMIC DNA]</scope>
    <source>
        <strain evidence="12">CGMCC 1.10992</strain>
    </source>
</reference>
<evidence type="ECO:0000256" key="3">
    <source>
        <dbReference type="ARBA" id="ARBA00022692"/>
    </source>
</evidence>
<name>A0ABW4XH52_9GAMM</name>
<dbReference type="RefSeq" id="WP_377776154.1">
    <property type="nucleotide sequence ID" value="NZ_JBHUHT010000003.1"/>
</dbReference>
<evidence type="ECO:0000256" key="1">
    <source>
        <dbReference type="ARBA" id="ARBA00004651"/>
    </source>
</evidence>
<gene>
    <name evidence="11" type="primary">yccS</name>
    <name evidence="11" type="ORF">ACFSJ3_00155</name>
</gene>
<dbReference type="PANTHER" id="PTHR30509:SF8">
    <property type="entry name" value="INNER MEMBRANE PROTEIN YCCS"/>
    <property type="match status" value="1"/>
</dbReference>
<evidence type="ECO:0000256" key="4">
    <source>
        <dbReference type="ARBA" id="ARBA00022989"/>
    </source>
</evidence>
<accession>A0ABW4XH52</accession>
<feature type="transmembrane region" description="Helical" evidence="8">
    <location>
        <begin position="514"/>
        <end position="532"/>
    </location>
</feature>
<evidence type="ECO:0000256" key="6">
    <source>
        <dbReference type="ARBA" id="ARBA00043993"/>
    </source>
</evidence>
<evidence type="ECO:0000256" key="5">
    <source>
        <dbReference type="ARBA" id="ARBA00023136"/>
    </source>
</evidence>
<dbReference type="Proteomes" id="UP001597380">
    <property type="component" value="Unassembled WGS sequence"/>
</dbReference>
<dbReference type="NCBIfam" id="TIGR01667">
    <property type="entry name" value="YCCS_YHFK"/>
    <property type="match status" value="1"/>
</dbReference>
<feature type="transmembrane region" description="Helical" evidence="8">
    <location>
        <begin position="395"/>
        <end position="412"/>
    </location>
</feature>
<keyword evidence="4 8" id="KW-1133">Transmembrane helix</keyword>
<feature type="transmembrane region" description="Helical" evidence="8">
    <location>
        <begin position="118"/>
        <end position="136"/>
    </location>
</feature>
<keyword evidence="12" id="KW-1185">Reference proteome</keyword>
<comment type="subcellular location">
    <subcellularLocation>
        <location evidence="1">Cell membrane</location>
        <topology evidence="1">Multi-pass membrane protein</topology>
    </subcellularLocation>
</comment>
<proteinExistence type="inferred from homology"/>
<keyword evidence="3 8" id="KW-0812">Transmembrane</keyword>
<feature type="transmembrane region" description="Helical" evidence="8">
    <location>
        <begin position="490"/>
        <end position="508"/>
    </location>
</feature>
<evidence type="ECO:0000256" key="7">
    <source>
        <dbReference type="SAM" id="MobiDB-lite"/>
    </source>
</evidence>
<dbReference type="EMBL" id="JBHUHT010000003">
    <property type="protein sequence ID" value="MFD2094382.1"/>
    <property type="molecule type" value="Genomic_DNA"/>
</dbReference>
<feature type="region of interest" description="Disordered" evidence="7">
    <location>
        <begin position="716"/>
        <end position="743"/>
    </location>
</feature>
<evidence type="ECO:0000256" key="2">
    <source>
        <dbReference type="ARBA" id="ARBA00022475"/>
    </source>
</evidence>
<comment type="caution">
    <text evidence="11">The sequence shown here is derived from an EMBL/GenBank/DDBJ whole genome shotgun (WGS) entry which is preliminary data.</text>
</comment>
<dbReference type="Pfam" id="PF13515">
    <property type="entry name" value="FUSC_2"/>
    <property type="match status" value="1"/>
</dbReference>
<feature type="compositionally biased region" description="Polar residues" evidence="7">
    <location>
        <begin position="733"/>
        <end position="743"/>
    </location>
</feature>
<dbReference type="Pfam" id="PF12805">
    <property type="entry name" value="FUSC-like"/>
    <property type="match status" value="1"/>
</dbReference>
<dbReference type="PANTHER" id="PTHR30509">
    <property type="entry name" value="P-HYDROXYBENZOIC ACID EFFLUX PUMP SUBUNIT-RELATED"/>
    <property type="match status" value="1"/>
</dbReference>
<feature type="domain" description="Integral membrane protein YccS N-terminal" evidence="9">
    <location>
        <begin position="72"/>
        <end position="350"/>
    </location>
</feature>
<evidence type="ECO:0000256" key="8">
    <source>
        <dbReference type="SAM" id="Phobius"/>
    </source>
</evidence>
<sequence>MIRRFSRKLSAWWANERVNYSIRTLISLLGVVLPCWYFQAMHAVTPMVLGVIAAALSETEDSFGGKLRQTSMMLACFALAAFSIEYLFDTPWLFAAGLFTSTFGFIMLGAIGARYASIAFASLLLAVYAMLGAHLTDDLISQPVLLLLAAGWHRLLSLVWHLLWPNQSVQQSLARVFRKLRVYLQLKARLFEPVSGFSSHQRRLELARYNSEVVAELNRAKDTLQKRVRFGRPGQTADRFLKLYFVAQDIHERAASSHYRYDELGDTFRHSDILFRFQLLLERQAGACRKLAKAILSRKPYEHEEAVTQALEDTNQSLVYLRNQKNPEWLTQLSSLKFLLRNLSTIERQLSHANNPDVALEQEDVFRDSEAHTLAEMGRRIWDALNPKKLLFRHAVRLSLALTVGYGIVLGLGLERGYWILLTILFVCHPNFSATRKRVAERMAGTVAGLLLGVPLLYLFPGQEGQLVLMVIFGVAFFATRTLHYGVATGFITLLVLLCFSQLGEGYAVVLPRLGDTLVGCAIAALAVRYVLPDWQARHMLSKMATAVNANKEYLSHIIAQYRVGKKDNLAYRVSRRQAHNCDADLSEAISAMLKEPGRYRKAVDESFRMLVLNHALLGYISALGAHRDRLSEHEIHLLVSQAHEHIHQRLENVTAIFSQKPLNVEELSDSGLEIKLGRWRDSGDEITRMVLQQLFMIHRMLDEMTELAMKISGCARAPKSENPNEEGEVESNPESSDSTKQA</sequence>
<protein>
    <submittedName>
        <fullName evidence="11">YccS family putative transporter</fullName>
    </submittedName>
</protein>
<feature type="transmembrane region" description="Helical" evidence="8">
    <location>
        <begin position="94"/>
        <end position="111"/>
    </location>
</feature>